<evidence type="ECO:0000313" key="2">
    <source>
        <dbReference type="Proteomes" id="UP000593564"/>
    </source>
</evidence>
<reference evidence="1 2" key="2">
    <citation type="submission" date="2020-07" db="EMBL/GenBank/DDBJ databases">
        <title>Genome assembly of wild tea tree DASZ reveals pedigree and selection history of tea varieties.</title>
        <authorList>
            <person name="Zhang W."/>
        </authorList>
    </citation>
    <scope>NUCLEOTIDE SEQUENCE [LARGE SCALE GENOMIC DNA]</scope>
    <source>
        <strain evidence="2">cv. G240</strain>
        <tissue evidence="1">Leaf</tissue>
    </source>
</reference>
<gene>
    <name evidence="1" type="ORF">HYC85_027874</name>
</gene>
<organism evidence="1 2">
    <name type="scientific">Camellia sinensis</name>
    <name type="common">Tea plant</name>
    <name type="synonym">Thea sinensis</name>
    <dbReference type="NCBI Taxonomy" id="4442"/>
    <lineage>
        <taxon>Eukaryota</taxon>
        <taxon>Viridiplantae</taxon>
        <taxon>Streptophyta</taxon>
        <taxon>Embryophyta</taxon>
        <taxon>Tracheophyta</taxon>
        <taxon>Spermatophyta</taxon>
        <taxon>Magnoliopsida</taxon>
        <taxon>eudicotyledons</taxon>
        <taxon>Gunneridae</taxon>
        <taxon>Pentapetalae</taxon>
        <taxon>asterids</taxon>
        <taxon>Ericales</taxon>
        <taxon>Theaceae</taxon>
        <taxon>Camellia</taxon>
    </lineage>
</organism>
<accession>A0A7J7FTI5</accession>
<name>A0A7J7FTI5_CAMSI</name>
<proteinExistence type="predicted"/>
<sequence>MESKDDNKLSNYSEKGLSKLTHLVKNCEYKQANADRFLREELDNLSKQRQEVELKQLEIFEEYRFEKESYSGDKRPISILDAIYDILPDVPQRRNDMVVQNKGLEIEAEYDTPPAGADTYGEIAGKHRKFGKAGFTSGRINAPVVMGHQDKKLRYRFIYNHFPSLHEENGLGPSITVITERPTGPEIQNSLSAQKYTEQPFGPEMYRTAFRPRNAQNSISAQKYTEQPFGPKIYRNVVNLTLSPSSDRYIC</sequence>
<keyword evidence="2" id="KW-1185">Reference proteome</keyword>
<evidence type="ECO:0000313" key="1">
    <source>
        <dbReference type="EMBL" id="KAF5931703.1"/>
    </source>
</evidence>
<dbReference type="AlphaFoldDB" id="A0A7J7FTI5"/>
<dbReference type="Proteomes" id="UP000593564">
    <property type="component" value="Unassembled WGS sequence"/>
</dbReference>
<protein>
    <submittedName>
        <fullName evidence="1">Uncharacterized protein</fullName>
    </submittedName>
</protein>
<reference evidence="2" key="1">
    <citation type="journal article" date="2020" name="Nat. Commun.">
        <title>Genome assembly of wild tea tree DASZ reveals pedigree and selection history of tea varieties.</title>
        <authorList>
            <person name="Zhang W."/>
            <person name="Zhang Y."/>
            <person name="Qiu H."/>
            <person name="Guo Y."/>
            <person name="Wan H."/>
            <person name="Zhang X."/>
            <person name="Scossa F."/>
            <person name="Alseekh S."/>
            <person name="Zhang Q."/>
            <person name="Wang P."/>
            <person name="Xu L."/>
            <person name="Schmidt M.H."/>
            <person name="Jia X."/>
            <person name="Li D."/>
            <person name="Zhu A."/>
            <person name="Guo F."/>
            <person name="Chen W."/>
            <person name="Ni D."/>
            <person name="Usadel B."/>
            <person name="Fernie A.R."/>
            <person name="Wen W."/>
        </authorList>
    </citation>
    <scope>NUCLEOTIDE SEQUENCE [LARGE SCALE GENOMIC DNA]</scope>
    <source>
        <strain evidence="2">cv. G240</strain>
    </source>
</reference>
<dbReference type="EMBL" id="JACBKZ010000014">
    <property type="protein sequence ID" value="KAF5931703.1"/>
    <property type="molecule type" value="Genomic_DNA"/>
</dbReference>
<comment type="caution">
    <text evidence="1">The sequence shown here is derived from an EMBL/GenBank/DDBJ whole genome shotgun (WGS) entry which is preliminary data.</text>
</comment>